<dbReference type="PROSITE" id="PS50053">
    <property type="entry name" value="UBIQUITIN_2"/>
    <property type="match status" value="1"/>
</dbReference>
<name>A0ABM0PCT9_PRUMU</name>
<dbReference type="InterPro" id="IPR029071">
    <property type="entry name" value="Ubiquitin-like_domsf"/>
</dbReference>
<dbReference type="RefSeq" id="XP_008237760.1">
    <property type="nucleotide sequence ID" value="XM_008239538.1"/>
</dbReference>
<proteinExistence type="predicted"/>
<dbReference type="Gene3D" id="3.10.20.90">
    <property type="entry name" value="Phosphatidylinositol 3-kinase Catalytic Subunit, Chain A, domain 1"/>
    <property type="match status" value="1"/>
</dbReference>
<evidence type="ECO:0000313" key="3">
    <source>
        <dbReference type="RefSeq" id="XP_008237760.1"/>
    </source>
</evidence>
<dbReference type="InterPro" id="IPR000626">
    <property type="entry name" value="Ubiquitin-like_dom"/>
</dbReference>
<evidence type="ECO:0000259" key="1">
    <source>
        <dbReference type="PROSITE" id="PS50053"/>
    </source>
</evidence>
<protein>
    <submittedName>
        <fullName evidence="3">LRR repeats and ubiquitin-like domain-containing protein At2g30105</fullName>
    </submittedName>
</protein>
<evidence type="ECO:0000313" key="2">
    <source>
        <dbReference type="Proteomes" id="UP000694861"/>
    </source>
</evidence>
<organism evidence="2 3">
    <name type="scientific">Prunus mume</name>
    <name type="common">Japanese apricot</name>
    <name type="synonym">Armeniaca mume</name>
    <dbReference type="NCBI Taxonomy" id="102107"/>
    <lineage>
        <taxon>Eukaryota</taxon>
        <taxon>Viridiplantae</taxon>
        <taxon>Streptophyta</taxon>
        <taxon>Embryophyta</taxon>
        <taxon>Tracheophyta</taxon>
        <taxon>Spermatophyta</taxon>
        <taxon>Magnoliopsida</taxon>
        <taxon>eudicotyledons</taxon>
        <taxon>Gunneridae</taxon>
        <taxon>Pentapetalae</taxon>
        <taxon>rosids</taxon>
        <taxon>fabids</taxon>
        <taxon>Rosales</taxon>
        <taxon>Rosaceae</taxon>
        <taxon>Amygdaloideae</taxon>
        <taxon>Amygdaleae</taxon>
        <taxon>Prunus</taxon>
    </lineage>
</organism>
<sequence length="166" mass="17995">MESSVTGGEDTGANISLSVKFSGRTIPITNLSPDSTIKDLKSLLQPLTNVLPRGQKLICKGKLLVDGMTLEESEVANGSRIMLMASQGLHQGDGPILKQAPTRPISRANNATTLGKEKTEVSVDKNRLDRWKATGVIGLRDCNLRTSFEVVNRSSMPFRIVFPSDN</sequence>
<dbReference type="Proteomes" id="UP000694861">
    <property type="component" value="Linkage group LG1"/>
</dbReference>
<dbReference type="SUPFAM" id="SSF54236">
    <property type="entry name" value="Ubiquitin-like"/>
    <property type="match status" value="1"/>
</dbReference>
<keyword evidence="2" id="KW-1185">Reference proteome</keyword>
<feature type="domain" description="Ubiquitin-like" evidence="1">
    <location>
        <begin position="15"/>
        <end position="87"/>
    </location>
</feature>
<dbReference type="GeneID" id="103336459"/>
<reference evidence="2" key="1">
    <citation type="journal article" date="2012" name="Nat. Commun.">
        <title>The genome of Prunus mume.</title>
        <authorList>
            <person name="Zhang Q."/>
            <person name="Chen W."/>
            <person name="Sun L."/>
            <person name="Zhao F."/>
            <person name="Huang B."/>
            <person name="Yang W."/>
            <person name="Tao Y."/>
            <person name="Wang J."/>
            <person name="Yuan Z."/>
            <person name="Fan G."/>
            <person name="Xing Z."/>
            <person name="Han C."/>
            <person name="Pan H."/>
            <person name="Zhong X."/>
            <person name="Shi W."/>
            <person name="Liang X."/>
            <person name="Du D."/>
            <person name="Sun F."/>
            <person name="Xu Z."/>
            <person name="Hao R."/>
            <person name="Lv T."/>
            <person name="Lv Y."/>
            <person name="Zheng Z."/>
            <person name="Sun M."/>
            <person name="Luo L."/>
            <person name="Cai M."/>
            <person name="Gao Y."/>
            <person name="Wang J."/>
            <person name="Yin Y."/>
            <person name="Xu X."/>
            <person name="Cheng T."/>
            <person name="Wang J."/>
        </authorList>
    </citation>
    <scope>NUCLEOTIDE SEQUENCE [LARGE SCALE GENOMIC DNA]</scope>
</reference>
<gene>
    <name evidence="3" type="primary">LOC103336459</name>
</gene>
<dbReference type="SMART" id="SM00213">
    <property type="entry name" value="UBQ"/>
    <property type="match status" value="1"/>
</dbReference>
<reference evidence="3" key="2">
    <citation type="submission" date="2025-08" db="UniProtKB">
        <authorList>
            <consortium name="RefSeq"/>
        </authorList>
    </citation>
    <scope>IDENTIFICATION</scope>
</reference>
<accession>A0ABM0PCT9</accession>
<dbReference type="Pfam" id="PF00240">
    <property type="entry name" value="ubiquitin"/>
    <property type="match status" value="1"/>
</dbReference>